<dbReference type="InterPro" id="IPR037914">
    <property type="entry name" value="SpoVT-AbrB_sf"/>
</dbReference>
<keyword evidence="1" id="KW-0238">DNA-binding</keyword>
<keyword evidence="4" id="KW-1185">Reference proteome</keyword>
<dbReference type="RefSeq" id="WP_052278319.1">
    <property type="nucleotide sequence ID" value="NZ_CP011339.1"/>
</dbReference>
<name>A0A0K1SAV3_9CHRO</name>
<dbReference type="EMBL" id="CP011339">
    <property type="protein sequence ID" value="AKV71180.1"/>
    <property type="molecule type" value="Genomic_DNA"/>
</dbReference>
<dbReference type="InterPro" id="IPR007159">
    <property type="entry name" value="SpoVT-AbrB_dom"/>
</dbReference>
<gene>
    <name evidence="3" type="ORF">VL20_6452</name>
</gene>
<evidence type="ECO:0000313" key="3">
    <source>
        <dbReference type="EMBL" id="AKV71180.1"/>
    </source>
</evidence>
<dbReference type="Proteomes" id="UP000068167">
    <property type="component" value="Chromosome"/>
</dbReference>
<feature type="domain" description="SpoVT-AbrB" evidence="2">
    <location>
        <begin position="1"/>
        <end position="47"/>
    </location>
</feature>
<dbReference type="Pfam" id="PF04014">
    <property type="entry name" value="MazE_antitoxin"/>
    <property type="match status" value="1"/>
</dbReference>
<dbReference type="SUPFAM" id="SSF89447">
    <property type="entry name" value="AbrB/MazE/MraZ-like"/>
    <property type="match status" value="1"/>
</dbReference>
<dbReference type="Gene3D" id="2.10.260.10">
    <property type="match status" value="1"/>
</dbReference>
<dbReference type="PATRIC" id="fig|1638788.3.peg.6477"/>
<evidence type="ECO:0000256" key="1">
    <source>
        <dbReference type="PROSITE-ProRule" id="PRU01076"/>
    </source>
</evidence>
<dbReference type="PROSITE" id="PS51740">
    <property type="entry name" value="SPOVT_ABRB"/>
    <property type="match status" value="1"/>
</dbReference>
<dbReference type="KEGG" id="mpk:VL20_6452"/>
<organism evidence="3 4">
    <name type="scientific">Microcystis panniformis FACHB-1757</name>
    <dbReference type="NCBI Taxonomy" id="1638788"/>
    <lineage>
        <taxon>Bacteria</taxon>
        <taxon>Bacillati</taxon>
        <taxon>Cyanobacteriota</taxon>
        <taxon>Cyanophyceae</taxon>
        <taxon>Oscillatoriophycideae</taxon>
        <taxon>Chroococcales</taxon>
        <taxon>Microcystaceae</taxon>
        <taxon>Microcystis</taxon>
    </lineage>
</organism>
<evidence type="ECO:0000259" key="2">
    <source>
        <dbReference type="PROSITE" id="PS51740"/>
    </source>
</evidence>
<dbReference type="AlphaFoldDB" id="A0A0K1SAV3"/>
<evidence type="ECO:0000313" key="4">
    <source>
        <dbReference type="Proteomes" id="UP000068167"/>
    </source>
</evidence>
<protein>
    <recommendedName>
        <fullName evidence="2">SpoVT-AbrB domain-containing protein</fullName>
    </recommendedName>
</protein>
<accession>A0A0K1SAV3</accession>
<sequence>MEIIKLGKKGQVSIPKAILNHLGLEGETMLLAETTADGGILLRPAGVYPIEIYTEERIEEFKIGDRLTDEETQQLQHKLKDAK</sequence>
<dbReference type="SMART" id="SM00966">
    <property type="entry name" value="SpoVT_AbrB"/>
    <property type="match status" value="1"/>
</dbReference>
<proteinExistence type="predicted"/>
<dbReference type="NCBIfam" id="TIGR01439">
    <property type="entry name" value="lp_hng_hel_AbrB"/>
    <property type="match status" value="1"/>
</dbReference>
<dbReference type="GO" id="GO:0003677">
    <property type="term" value="F:DNA binding"/>
    <property type="evidence" value="ECO:0007669"/>
    <property type="project" value="UniProtKB-UniRule"/>
</dbReference>
<reference evidence="3 4" key="1">
    <citation type="journal article" date="2016" name="Stand. Genomic Sci.">
        <title>Complete genome sequence and genomic characterization of Microcystis panniformis FACHB 1757 by third-generation sequencing.</title>
        <authorList>
            <person name="Zhang J.Y."/>
            <person name="Guan R."/>
            <person name="Zhang H.J."/>
            <person name="Li H."/>
            <person name="Xiao P."/>
            <person name="Yu G.L."/>
            <person name="Du L."/>
            <person name="Cao D.M."/>
            <person name="Zhu B.C."/>
            <person name="Li R.H."/>
            <person name="Lu Z.H."/>
        </authorList>
    </citation>
    <scope>NUCLEOTIDE SEQUENCE [LARGE SCALE GENOMIC DNA]</scope>
    <source>
        <strain evidence="3 4">FACHB-1757</strain>
    </source>
</reference>